<dbReference type="KEGG" id="dosa:Os07g0417800"/>
<feature type="non-terminal residue" evidence="2">
    <location>
        <position position="1"/>
    </location>
</feature>
<organism evidence="2 3">
    <name type="scientific">Oryza sativa subsp. japonica</name>
    <name type="common">Rice</name>
    <dbReference type="NCBI Taxonomy" id="39947"/>
    <lineage>
        <taxon>Eukaryota</taxon>
        <taxon>Viridiplantae</taxon>
        <taxon>Streptophyta</taxon>
        <taxon>Embryophyta</taxon>
        <taxon>Tracheophyta</taxon>
        <taxon>Spermatophyta</taxon>
        <taxon>Magnoliopsida</taxon>
        <taxon>Liliopsida</taxon>
        <taxon>Poales</taxon>
        <taxon>Poaceae</taxon>
        <taxon>BOP clade</taxon>
        <taxon>Oryzoideae</taxon>
        <taxon>Oryzeae</taxon>
        <taxon>Oryzinae</taxon>
        <taxon>Oryza</taxon>
        <taxon>Oryza sativa</taxon>
    </lineage>
</organism>
<reference evidence="3" key="2">
    <citation type="journal article" date="2008" name="Nucleic Acids Res.">
        <title>The rice annotation project database (RAP-DB): 2008 update.</title>
        <authorList>
            <consortium name="The rice annotation project (RAP)"/>
        </authorList>
    </citation>
    <scope>GENOME REANNOTATION</scope>
    <source>
        <strain evidence="3">cv. Nipponbare</strain>
    </source>
</reference>
<sequence length="246" mass="28596">RNIEDEEIKQDGIWTVLARFYSLRNPNQTALFEDMSRAWRLRSDMTHKSLRDNLFIITFSTEGDYKFVLQGGPWLHKGDALLVAAFDGLTCPSKIPLETVPIWIRIYDLPLVLMTKARGQLYGSRFGCVREVDVEEDGRNRHDFFRIRVDLPVKKPLKPKIAIKMHVQGKEETSLGSGWTCLSRNPRNQRLQLKCMFKARRRLRDLMFAMKGSHTSALCVGISATQIRNVIRRVQIMRYRSNSRLN</sequence>
<reference evidence="2 3" key="1">
    <citation type="journal article" date="2005" name="Nature">
        <title>The map-based sequence of the rice genome.</title>
        <authorList>
            <consortium name="International rice genome sequencing project (IRGSP)"/>
            <person name="Matsumoto T."/>
            <person name="Wu J."/>
            <person name="Kanamori H."/>
            <person name="Katayose Y."/>
            <person name="Fujisawa M."/>
            <person name="Namiki N."/>
            <person name="Mizuno H."/>
            <person name="Yamamoto K."/>
            <person name="Antonio B.A."/>
            <person name="Baba T."/>
            <person name="Sakata K."/>
            <person name="Nagamura Y."/>
            <person name="Aoki H."/>
            <person name="Arikawa K."/>
            <person name="Arita K."/>
            <person name="Bito T."/>
            <person name="Chiden Y."/>
            <person name="Fujitsuka N."/>
            <person name="Fukunaka R."/>
            <person name="Hamada M."/>
            <person name="Harada C."/>
            <person name="Hayashi A."/>
            <person name="Hijishita S."/>
            <person name="Honda M."/>
            <person name="Hosokawa S."/>
            <person name="Ichikawa Y."/>
            <person name="Idonuma A."/>
            <person name="Iijima M."/>
            <person name="Ikeda M."/>
            <person name="Ikeno M."/>
            <person name="Ito K."/>
            <person name="Ito S."/>
            <person name="Ito T."/>
            <person name="Ito Y."/>
            <person name="Ito Y."/>
            <person name="Iwabuchi A."/>
            <person name="Kamiya K."/>
            <person name="Karasawa W."/>
            <person name="Kurita K."/>
            <person name="Katagiri S."/>
            <person name="Kikuta A."/>
            <person name="Kobayashi H."/>
            <person name="Kobayashi N."/>
            <person name="Machita K."/>
            <person name="Maehara T."/>
            <person name="Masukawa M."/>
            <person name="Mizubayashi T."/>
            <person name="Mukai Y."/>
            <person name="Nagasaki H."/>
            <person name="Nagata Y."/>
            <person name="Naito S."/>
            <person name="Nakashima M."/>
            <person name="Nakama Y."/>
            <person name="Nakamichi Y."/>
            <person name="Nakamura M."/>
            <person name="Meguro A."/>
            <person name="Negishi M."/>
            <person name="Ohta I."/>
            <person name="Ohta T."/>
            <person name="Okamoto M."/>
            <person name="Ono N."/>
            <person name="Saji S."/>
            <person name="Sakaguchi M."/>
            <person name="Sakai K."/>
            <person name="Shibata M."/>
            <person name="Shimokawa T."/>
            <person name="Song J."/>
            <person name="Takazaki Y."/>
            <person name="Terasawa K."/>
            <person name="Tsugane M."/>
            <person name="Tsuji K."/>
            <person name="Ueda S."/>
            <person name="Waki K."/>
            <person name="Yamagata H."/>
            <person name="Yamamoto M."/>
            <person name="Yamamoto S."/>
            <person name="Yamane H."/>
            <person name="Yoshiki S."/>
            <person name="Yoshihara R."/>
            <person name="Yukawa K."/>
            <person name="Zhong H."/>
            <person name="Yano M."/>
            <person name="Yuan Q."/>
            <person name="Ouyang S."/>
            <person name="Liu J."/>
            <person name="Jones K.M."/>
            <person name="Gansberger K."/>
            <person name="Moffat K."/>
            <person name="Hill J."/>
            <person name="Bera J."/>
            <person name="Fadrosh D."/>
            <person name="Jin S."/>
            <person name="Johri S."/>
            <person name="Kim M."/>
            <person name="Overton L."/>
            <person name="Reardon M."/>
            <person name="Tsitrin T."/>
            <person name="Vuong H."/>
            <person name="Weaver B."/>
            <person name="Ciecko A."/>
            <person name="Tallon L."/>
            <person name="Jackson J."/>
            <person name="Pai G."/>
            <person name="Aken S.V."/>
            <person name="Utterback T."/>
            <person name="Reidmuller S."/>
            <person name="Feldblyum T."/>
            <person name="Hsiao J."/>
            <person name="Zismann V."/>
            <person name="Iobst S."/>
            <person name="de Vazeille A.R."/>
            <person name="Buell C.R."/>
            <person name="Ying K."/>
            <person name="Li Y."/>
            <person name="Lu T."/>
            <person name="Huang Y."/>
            <person name="Zhao Q."/>
            <person name="Feng Q."/>
            <person name="Zhang L."/>
            <person name="Zhu J."/>
            <person name="Weng Q."/>
            <person name="Mu J."/>
            <person name="Lu Y."/>
            <person name="Fan D."/>
            <person name="Liu Y."/>
            <person name="Guan J."/>
            <person name="Zhang Y."/>
            <person name="Yu S."/>
            <person name="Liu X."/>
            <person name="Zhang Y."/>
            <person name="Hong G."/>
            <person name="Han B."/>
            <person name="Choisne N."/>
            <person name="Demange N."/>
            <person name="Orjeda G."/>
            <person name="Samain S."/>
            <person name="Cattolico L."/>
            <person name="Pelletier E."/>
            <person name="Couloux A."/>
            <person name="Segurens B."/>
            <person name="Wincker P."/>
            <person name="D'Hont A."/>
            <person name="Scarpelli C."/>
            <person name="Weissenbach J."/>
            <person name="Salanoubat M."/>
            <person name="Quetier F."/>
            <person name="Yu Y."/>
            <person name="Kim H.R."/>
            <person name="Rambo T."/>
            <person name="Currie J."/>
            <person name="Collura K."/>
            <person name="Luo M."/>
            <person name="Yang T."/>
            <person name="Ammiraju J.S.S."/>
            <person name="Engler F."/>
            <person name="Soderlund C."/>
            <person name="Wing R.A."/>
            <person name="Palmer L.E."/>
            <person name="de la Bastide M."/>
            <person name="Spiegel L."/>
            <person name="Nascimento L."/>
            <person name="Zutavern T."/>
            <person name="O'Shaughnessy A."/>
            <person name="Dike S."/>
            <person name="Dedhia N."/>
            <person name="Preston R."/>
            <person name="Balija V."/>
            <person name="McCombie W.R."/>
            <person name="Chow T."/>
            <person name="Chen H."/>
            <person name="Chung M."/>
            <person name="Chen C."/>
            <person name="Shaw J."/>
            <person name="Wu H."/>
            <person name="Hsiao K."/>
            <person name="Chao Y."/>
            <person name="Chu M."/>
            <person name="Cheng C."/>
            <person name="Hour A."/>
            <person name="Lee P."/>
            <person name="Lin S."/>
            <person name="Lin Y."/>
            <person name="Liou J."/>
            <person name="Liu S."/>
            <person name="Hsing Y."/>
            <person name="Raghuvanshi S."/>
            <person name="Mohanty A."/>
            <person name="Bharti A.K."/>
            <person name="Gaur A."/>
            <person name="Gupta V."/>
            <person name="Kumar D."/>
            <person name="Ravi V."/>
            <person name="Vij S."/>
            <person name="Kapur A."/>
            <person name="Khurana P."/>
            <person name="Khurana P."/>
            <person name="Khurana J.P."/>
            <person name="Tyagi A.K."/>
            <person name="Gaikwad K."/>
            <person name="Singh A."/>
            <person name="Dalal V."/>
            <person name="Srivastava S."/>
            <person name="Dixit A."/>
            <person name="Pal A.K."/>
            <person name="Ghazi I.A."/>
            <person name="Yadav M."/>
            <person name="Pandit A."/>
            <person name="Bhargava A."/>
            <person name="Sureshbabu K."/>
            <person name="Batra K."/>
            <person name="Sharma T.R."/>
            <person name="Mohapatra T."/>
            <person name="Singh N.K."/>
            <person name="Messing J."/>
            <person name="Nelson A.B."/>
            <person name="Fuks G."/>
            <person name="Kavchok S."/>
            <person name="Keizer G."/>
            <person name="Linton E."/>
            <person name="Llaca V."/>
            <person name="Song R."/>
            <person name="Tanyolac B."/>
            <person name="Young S."/>
            <person name="Ho-Il K."/>
            <person name="Hahn J.H."/>
            <person name="Sangsakoo G."/>
            <person name="Vanavichit A."/>
            <person name="de Mattos Luiz.A.T."/>
            <person name="Zimmer P.D."/>
            <person name="Malone G."/>
            <person name="Dellagostin O."/>
            <person name="de Oliveira A.C."/>
            <person name="Bevan M."/>
            <person name="Bancroft I."/>
            <person name="Minx P."/>
            <person name="Cordum H."/>
            <person name="Wilson R."/>
            <person name="Cheng Z."/>
            <person name="Jin W."/>
            <person name="Jiang J."/>
            <person name="Leong S.A."/>
            <person name="Iwama H."/>
            <person name="Gojobori T."/>
            <person name="Itoh T."/>
            <person name="Niimura Y."/>
            <person name="Fujii Y."/>
            <person name="Habara T."/>
            <person name="Sakai H."/>
            <person name="Sato Y."/>
            <person name="Wilson G."/>
            <person name="Kumar K."/>
            <person name="McCouch S."/>
            <person name="Juretic N."/>
            <person name="Hoen D."/>
            <person name="Wright S."/>
            <person name="Bruskiewich R."/>
            <person name="Bureau T."/>
            <person name="Miyao A."/>
            <person name="Hirochika H."/>
            <person name="Nishikawa T."/>
            <person name="Kadowaki K."/>
            <person name="Sugiura M."/>
            <person name="Burr B."/>
            <person name="Sasaki T."/>
        </authorList>
    </citation>
    <scope>NUCLEOTIDE SEQUENCE [LARGE SCALE GENOMIC DNA]</scope>
    <source>
        <strain evidence="3">cv. Nipponbare</strain>
    </source>
</reference>
<dbReference type="Proteomes" id="UP000000763">
    <property type="component" value="Chromosome 7"/>
</dbReference>
<gene>
    <name evidence="2" type="ordered locus">Os07g0417800</name>
</gene>
<proteinExistence type="predicted"/>
<accession>C7J597</accession>
<dbReference type="PANTHER" id="PTHR31286:SF166">
    <property type="entry name" value="OS01G0177800 PROTEIN"/>
    <property type="match status" value="1"/>
</dbReference>
<evidence type="ECO:0000259" key="1">
    <source>
        <dbReference type="Pfam" id="PF14111"/>
    </source>
</evidence>
<dbReference type="InterPro" id="IPR025558">
    <property type="entry name" value="DUF4283"/>
</dbReference>
<evidence type="ECO:0000313" key="2">
    <source>
        <dbReference type="EMBL" id="BAH93890.1"/>
    </source>
</evidence>
<dbReference type="Pfam" id="PF14111">
    <property type="entry name" value="DUF4283"/>
    <property type="match status" value="1"/>
</dbReference>
<name>C7J597_ORYSJ</name>
<evidence type="ECO:0000313" key="3">
    <source>
        <dbReference type="Proteomes" id="UP000000763"/>
    </source>
</evidence>
<dbReference type="PANTHER" id="PTHR31286">
    <property type="entry name" value="GLYCINE-RICH CELL WALL STRUCTURAL PROTEIN 1.8-LIKE"/>
    <property type="match status" value="1"/>
</dbReference>
<protein>
    <submittedName>
        <fullName evidence="2">Os07g0417800 protein</fullName>
    </submittedName>
</protein>
<feature type="domain" description="DUF4283" evidence="1">
    <location>
        <begin position="14"/>
        <end position="84"/>
    </location>
</feature>
<dbReference type="InterPro" id="IPR040256">
    <property type="entry name" value="At4g02000-like"/>
</dbReference>
<dbReference type="AlphaFoldDB" id="C7J597"/>
<dbReference type="EMBL" id="AP008213">
    <property type="protein sequence ID" value="BAH93890.1"/>
    <property type="molecule type" value="Genomic_DNA"/>
</dbReference>